<protein>
    <submittedName>
        <fullName evidence="2">Uncharacterized protein</fullName>
    </submittedName>
</protein>
<proteinExistence type="predicted"/>
<feature type="compositionally biased region" description="Basic and acidic residues" evidence="1">
    <location>
        <begin position="20"/>
        <end position="36"/>
    </location>
</feature>
<reference evidence="2 3" key="1">
    <citation type="submission" date="2024-01" db="EMBL/GenBank/DDBJ databases">
        <title>The genomes of 5 underutilized Papilionoideae crops provide insights into root nodulation and disease resistanc.</title>
        <authorList>
            <person name="Yuan L."/>
        </authorList>
    </citation>
    <scope>NUCLEOTIDE SEQUENCE [LARGE SCALE GENOMIC DNA]</scope>
    <source>
        <strain evidence="2">ZHUSHIDOU_FW_LH</strain>
        <tissue evidence="2">Leaf</tissue>
    </source>
</reference>
<dbReference type="EMBL" id="JAYWIO010000006">
    <property type="protein sequence ID" value="KAK7255419.1"/>
    <property type="molecule type" value="Genomic_DNA"/>
</dbReference>
<evidence type="ECO:0000313" key="3">
    <source>
        <dbReference type="Proteomes" id="UP001372338"/>
    </source>
</evidence>
<feature type="region of interest" description="Disordered" evidence="1">
    <location>
        <begin position="70"/>
        <end position="91"/>
    </location>
</feature>
<comment type="caution">
    <text evidence="2">The sequence shown here is derived from an EMBL/GenBank/DDBJ whole genome shotgun (WGS) entry which is preliminary data.</text>
</comment>
<feature type="compositionally biased region" description="Acidic residues" evidence="1">
    <location>
        <begin position="161"/>
        <end position="171"/>
    </location>
</feature>
<dbReference type="Proteomes" id="UP001372338">
    <property type="component" value="Unassembled WGS sequence"/>
</dbReference>
<sequence>MQKYKHIQDEWVPDSVEDEQSPKVDEDGEEGEVKEAEKKIPNLINAINHFSEEENVGIVNFSGEQCKINGGSGENNVGTAAESPRDANRDTSFQHEVENIGLEDENFVYETIENESFSIGPKETQVQIEKPVTLDLVGEDFDKPLGSGHNEFFDAPHTDTNSEEDSIEDERDANTNAKRRPSQVAGSGGVKSQKQVGPVMKKHVKKRKKKKVKKQNEMIAWKNFWIDLKIDPVKQPLEDLLEVNSLVATINSQRQLSNGTGMQGIHAITPTIGSRSSATNTDMVSDETRSKDSKEAEMLWMTGQQIGVTGHGNDAEILQRMVEMEDRDKEEKRRRSRDLEGDK</sequence>
<evidence type="ECO:0000313" key="2">
    <source>
        <dbReference type="EMBL" id="KAK7255419.1"/>
    </source>
</evidence>
<gene>
    <name evidence="2" type="ORF">RIF29_28828</name>
</gene>
<feature type="region of interest" description="Disordered" evidence="1">
    <location>
        <begin position="322"/>
        <end position="343"/>
    </location>
</feature>
<dbReference type="AlphaFoldDB" id="A0AAN9EDH6"/>
<name>A0AAN9EDH6_CROPI</name>
<keyword evidence="3" id="KW-1185">Reference proteome</keyword>
<organism evidence="2 3">
    <name type="scientific">Crotalaria pallida</name>
    <name type="common">Smooth rattlebox</name>
    <name type="synonym">Crotalaria striata</name>
    <dbReference type="NCBI Taxonomy" id="3830"/>
    <lineage>
        <taxon>Eukaryota</taxon>
        <taxon>Viridiplantae</taxon>
        <taxon>Streptophyta</taxon>
        <taxon>Embryophyta</taxon>
        <taxon>Tracheophyta</taxon>
        <taxon>Spermatophyta</taxon>
        <taxon>Magnoliopsida</taxon>
        <taxon>eudicotyledons</taxon>
        <taxon>Gunneridae</taxon>
        <taxon>Pentapetalae</taxon>
        <taxon>rosids</taxon>
        <taxon>fabids</taxon>
        <taxon>Fabales</taxon>
        <taxon>Fabaceae</taxon>
        <taxon>Papilionoideae</taxon>
        <taxon>50 kb inversion clade</taxon>
        <taxon>genistoids sensu lato</taxon>
        <taxon>core genistoids</taxon>
        <taxon>Crotalarieae</taxon>
        <taxon>Crotalaria</taxon>
    </lineage>
</organism>
<evidence type="ECO:0000256" key="1">
    <source>
        <dbReference type="SAM" id="MobiDB-lite"/>
    </source>
</evidence>
<feature type="region of interest" description="Disordered" evidence="1">
    <location>
        <begin position="272"/>
        <end position="294"/>
    </location>
</feature>
<accession>A0AAN9EDH6</accession>
<feature type="region of interest" description="Disordered" evidence="1">
    <location>
        <begin position="1"/>
        <end position="36"/>
    </location>
</feature>
<feature type="compositionally biased region" description="Basic residues" evidence="1">
    <location>
        <begin position="200"/>
        <end position="212"/>
    </location>
</feature>
<feature type="compositionally biased region" description="Polar residues" evidence="1">
    <location>
        <begin position="272"/>
        <end position="283"/>
    </location>
</feature>
<feature type="region of interest" description="Disordered" evidence="1">
    <location>
        <begin position="145"/>
        <end position="212"/>
    </location>
</feature>